<sequence>MVASGCGGISDDLREQLTVVDSRSDSFDANEFLKNTDADSRQALERVDDTTATRMLVRYGEGDLEAEHLRRMNELLDSGDMAQADAQRMMGILETKGHNPLIEDTIQANDLLKIPSQGNDLSTTRLVVTDDDGNIRWLERGVFDPNAGQTDYGWTYMEARHIDGKLMREKRATTLWPMGQDFDSKAQPLPNSMSEKDVSEAIYKALEDTETTQQDSFKYSDFDQSFVDRTGVSEIEVIIRNGNVRTAYPKKGPAVWKYISQNDVGWRHVG</sequence>
<evidence type="ECO:0000313" key="2">
    <source>
        <dbReference type="Proteomes" id="UP000011657"/>
    </source>
</evidence>
<protein>
    <submittedName>
        <fullName evidence="1">Uncharacterized protein</fullName>
    </submittedName>
</protein>
<dbReference type="STRING" id="1227488.C477_05159"/>
<reference evidence="1 2" key="1">
    <citation type="journal article" date="2014" name="PLoS Genet.">
        <title>Phylogenetically driven sequencing of extremely halophilic archaea reveals strategies for static and dynamic osmo-response.</title>
        <authorList>
            <person name="Becker E.A."/>
            <person name="Seitzer P.M."/>
            <person name="Tritt A."/>
            <person name="Larsen D."/>
            <person name="Krusor M."/>
            <person name="Yao A.I."/>
            <person name="Wu D."/>
            <person name="Madern D."/>
            <person name="Eisen J.A."/>
            <person name="Darling A.E."/>
            <person name="Facciotti M.T."/>
        </authorList>
    </citation>
    <scope>NUCLEOTIDE SEQUENCE [LARGE SCALE GENOMIC DNA]</scope>
    <source>
        <strain evidence="1 2">JCM 13891</strain>
    </source>
</reference>
<name>M0CII1_9EURY</name>
<evidence type="ECO:0000313" key="1">
    <source>
        <dbReference type="EMBL" id="ELZ21704.1"/>
    </source>
</evidence>
<dbReference type="AlphaFoldDB" id="M0CII1"/>
<dbReference type="RefSeq" id="WP_008893362.1">
    <property type="nucleotide sequence ID" value="NZ_AOIS01000018.1"/>
</dbReference>
<dbReference type="Proteomes" id="UP000011657">
    <property type="component" value="Unassembled WGS sequence"/>
</dbReference>
<comment type="caution">
    <text evidence="1">The sequence shown here is derived from an EMBL/GenBank/DDBJ whole genome shotgun (WGS) entry which is preliminary data.</text>
</comment>
<dbReference type="EMBL" id="AOIS01000018">
    <property type="protein sequence ID" value="ELZ21704.1"/>
    <property type="molecule type" value="Genomic_DNA"/>
</dbReference>
<dbReference type="OrthoDB" id="103676at2157"/>
<dbReference type="eggNOG" id="arCOG10906">
    <property type="taxonomic scope" value="Archaea"/>
</dbReference>
<keyword evidence="2" id="KW-1185">Reference proteome</keyword>
<gene>
    <name evidence="1" type="ORF">C477_05159</name>
</gene>
<proteinExistence type="predicted"/>
<organism evidence="1 2">
    <name type="scientific">Haloterrigena salina JCM 13891</name>
    <dbReference type="NCBI Taxonomy" id="1227488"/>
    <lineage>
        <taxon>Archaea</taxon>
        <taxon>Methanobacteriati</taxon>
        <taxon>Methanobacteriota</taxon>
        <taxon>Stenosarchaea group</taxon>
        <taxon>Halobacteria</taxon>
        <taxon>Halobacteriales</taxon>
        <taxon>Natrialbaceae</taxon>
        <taxon>Haloterrigena</taxon>
    </lineage>
</organism>
<accession>M0CII1</accession>